<reference evidence="1" key="1">
    <citation type="submission" date="2014-09" db="EMBL/GenBank/DDBJ databases">
        <authorList>
            <person name="Magalhaes I.L.F."/>
            <person name="Oliveira U."/>
            <person name="Santos F.R."/>
            <person name="Vidigal T.H.D.A."/>
            <person name="Brescovit A.D."/>
            <person name="Santos A.J."/>
        </authorList>
    </citation>
    <scope>NUCLEOTIDE SEQUENCE</scope>
    <source>
        <tissue evidence="1">Shoot tissue taken approximately 20 cm above the soil surface</tissue>
    </source>
</reference>
<organism evidence="1">
    <name type="scientific">Arundo donax</name>
    <name type="common">Giant reed</name>
    <name type="synonym">Donax arundinaceus</name>
    <dbReference type="NCBI Taxonomy" id="35708"/>
    <lineage>
        <taxon>Eukaryota</taxon>
        <taxon>Viridiplantae</taxon>
        <taxon>Streptophyta</taxon>
        <taxon>Embryophyta</taxon>
        <taxon>Tracheophyta</taxon>
        <taxon>Spermatophyta</taxon>
        <taxon>Magnoliopsida</taxon>
        <taxon>Liliopsida</taxon>
        <taxon>Poales</taxon>
        <taxon>Poaceae</taxon>
        <taxon>PACMAD clade</taxon>
        <taxon>Arundinoideae</taxon>
        <taxon>Arundineae</taxon>
        <taxon>Arundo</taxon>
    </lineage>
</organism>
<dbReference type="EMBL" id="GBRH01243470">
    <property type="protein sequence ID" value="JAD54425.1"/>
    <property type="molecule type" value="Transcribed_RNA"/>
</dbReference>
<protein>
    <submittedName>
        <fullName evidence="1">Uncharacterized protein</fullName>
    </submittedName>
</protein>
<accession>A0A0A9AZR8</accession>
<dbReference type="AlphaFoldDB" id="A0A0A9AZR8"/>
<sequence>MKVSPIFIKFFYHGSRHFLKYWIFTF</sequence>
<evidence type="ECO:0000313" key="1">
    <source>
        <dbReference type="EMBL" id="JAD54425.1"/>
    </source>
</evidence>
<name>A0A0A9AZR8_ARUDO</name>
<proteinExistence type="predicted"/>
<reference evidence="1" key="2">
    <citation type="journal article" date="2015" name="Data Brief">
        <title>Shoot transcriptome of the giant reed, Arundo donax.</title>
        <authorList>
            <person name="Barrero R.A."/>
            <person name="Guerrero F.D."/>
            <person name="Moolhuijzen P."/>
            <person name="Goolsby J.A."/>
            <person name="Tidwell J."/>
            <person name="Bellgard S.E."/>
            <person name="Bellgard M.I."/>
        </authorList>
    </citation>
    <scope>NUCLEOTIDE SEQUENCE</scope>
    <source>
        <tissue evidence="1">Shoot tissue taken approximately 20 cm above the soil surface</tissue>
    </source>
</reference>